<protein>
    <submittedName>
        <fullName evidence="1">Uncharacterized protein</fullName>
    </submittedName>
</protein>
<reference evidence="1" key="1">
    <citation type="submission" date="2023-07" db="EMBL/GenBank/DDBJ databases">
        <title>draft genome sequence of fig (Ficus carica).</title>
        <authorList>
            <person name="Takahashi T."/>
            <person name="Nishimura K."/>
        </authorList>
    </citation>
    <scope>NUCLEOTIDE SEQUENCE</scope>
</reference>
<evidence type="ECO:0000313" key="2">
    <source>
        <dbReference type="Proteomes" id="UP001187192"/>
    </source>
</evidence>
<accession>A0AA88DMF4</accession>
<gene>
    <name evidence="1" type="ORF">TIFTF001_027142</name>
</gene>
<proteinExistence type="predicted"/>
<dbReference type="AlphaFoldDB" id="A0AA88DMF4"/>
<comment type="caution">
    <text evidence="1">The sequence shown here is derived from an EMBL/GenBank/DDBJ whole genome shotgun (WGS) entry which is preliminary data.</text>
</comment>
<dbReference type="Proteomes" id="UP001187192">
    <property type="component" value="Unassembled WGS sequence"/>
</dbReference>
<dbReference type="EMBL" id="BTGU01000075">
    <property type="protein sequence ID" value="GMN58032.1"/>
    <property type="molecule type" value="Genomic_DNA"/>
</dbReference>
<organism evidence="1 2">
    <name type="scientific">Ficus carica</name>
    <name type="common">Common fig</name>
    <dbReference type="NCBI Taxonomy" id="3494"/>
    <lineage>
        <taxon>Eukaryota</taxon>
        <taxon>Viridiplantae</taxon>
        <taxon>Streptophyta</taxon>
        <taxon>Embryophyta</taxon>
        <taxon>Tracheophyta</taxon>
        <taxon>Spermatophyta</taxon>
        <taxon>Magnoliopsida</taxon>
        <taxon>eudicotyledons</taxon>
        <taxon>Gunneridae</taxon>
        <taxon>Pentapetalae</taxon>
        <taxon>rosids</taxon>
        <taxon>fabids</taxon>
        <taxon>Rosales</taxon>
        <taxon>Moraceae</taxon>
        <taxon>Ficeae</taxon>
        <taxon>Ficus</taxon>
    </lineage>
</organism>
<keyword evidence="2" id="KW-1185">Reference proteome</keyword>
<name>A0AA88DMF4_FICCA</name>
<evidence type="ECO:0000313" key="1">
    <source>
        <dbReference type="EMBL" id="GMN58032.1"/>
    </source>
</evidence>
<sequence>MSSRTQRASSARGQQCLVRVGDRRMVVSDGTGARLLSPVYEEGWSKRPMPVLVLLPGSRCSEHYTVRAHGLSRREQGRWSAKDPVLGERPAINIAEYCRRQYFVVGEYVDINNILSQKCEFKSKFSLGHKSGYTFSISTVPL</sequence>